<reference evidence="3" key="1">
    <citation type="journal article" date="2006" name="Science">
        <title>Ancient noncoding elements conserved in the human genome.</title>
        <authorList>
            <person name="Venkatesh B."/>
            <person name="Kirkness E.F."/>
            <person name="Loh Y.H."/>
            <person name="Halpern A.L."/>
            <person name="Lee A.P."/>
            <person name="Johnson J."/>
            <person name="Dandona N."/>
            <person name="Viswanathan L.D."/>
            <person name="Tay A."/>
            <person name="Venter J.C."/>
            <person name="Strausberg R.L."/>
            <person name="Brenner S."/>
        </authorList>
    </citation>
    <scope>NUCLEOTIDE SEQUENCE [LARGE SCALE GENOMIC DNA]</scope>
</reference>
<evidence type="ECO:0000313" key="2">
    <source>
        <dbReference type="Ensembl" id="ENSCMIP00000042362.1"/>
    </source>
</evidence>
<reference evidence="2" key="5">
    <citation type="submission" date="2025-09" db="UniProtKB">
        <authorList>
            <consortium name="Ensembl"/>
        </authorList>
    </citation>
    <scope>IDENTIFICATION</scope>
</reference>
<dbReference type="GO" id="GO:0005737">
    <property type="term" value="C:cytoplasm"/>
    <property type="evidence" value="ECO:0007669"/>
    <property type="project" value="TreeGrafter"/>
</dbReference>
<dbReference type="STRING" id="7868.ENSCMIP00000042362"/>
<reference evidence="3" key="2">
    <citation type="journal article" date="2007" name="PLoS Biol.">
        <title>Survey sequencing and comparative analysis of the elephant shark (Callorhinchus milii) genome.</title>
        <authorList>
            <person name="Venkatesh B."/>
            <person name="Kirkness E.F."/>
            <person name="Loh Y.H."/>
            <person name="Halpern A.L."/>
            <person name="Lee A.P."/>
            <person name="Johnson J."/>
            <person name="Dandona N."/>
            <person name="Viswanathan L.D."/>
            <person name="Tay A."/>
            <person name="Venter J.C."/>
            <person name="Strausberg R.L."/>
            <person name="Brenner S."/>
        </authorList>
    </citation>
    <scope>NUCLEOTIDE SEQUENCE [LARGE SCALE GENOMIC DNA]</scope>
</reference>
<comment type="similarity">
    <text evidence="1">Belongs to the LIX1 family.</text>
</comment>
<evidence type="ECO:0000256" key="1">
    <source>
        <dbReference type="ARBA" id="ARBA00007468"/>
    </source>
</evidence>
<dbReference type="Pfam" id="PF14954">
    <property type="entry name" value="LIX1"/>
    <property type="match status" value="1"/>
</dbReference>
<dbReference type="SUPFAM" id="SSF54768">
    <property type="entry name" value="dsRNA-binding domain-like"/>
    <property type="match status" value="1"/>
</dbReference>
<dbReference type="GeneTree" id="ENSGT00390000005869"/>
<organism evidence="2 3">
    <name type="scientific">Callorhinchus milii</name>
    <name type="common">Ghost shark</name>
    <dbReference type="NCBI Taxonomy" id="7868"/>
    <lineage>
        <taxon>Eukaryota</taxon>
        <taxon>Metazoa</taxon>
        <taxon>Chordata</taxon>
        <taxon>Craniata</taxon>
        <taxon>Vertebrata</taxon>
        <taxon>Chondrichthyes</taxon>
        <taxon>Holocephali</taxon>
        <taxon>Chimaeriformes</taxon>
        <taxon>Callorhinchidae</taxon>
        <taxon>Callorhinchus</taxon>
    </lineage>
</organism>
<dbReference type="PANTHER" id="PTHR31139">
    <property type="entry name" value="ECTOPIC P GRANULES PROTEIN 5 HOMOLOG"/>
    <property type="match status" value="1"/>
</dbReference>
<accession>A0A4W3JIQ8</accession>
<gene>
    <name evidence="2" type="primary">LOC103178392</name>
</gene>
<dbReference type="Ensembl" id="ENSCMIT00000042974.1">
    <property type="protein sequence ID" value="ENSCMIP00000042362.1"/>
    <property type="gene ID" value="ENSCMIG00000017605.1"/>
</dbReference>
<dbReference type="InterPro" id="IPR051436">
    <property type="entry name" value="Autophagy-related_EPG5"/>
</dbReference>
<dbReference type="CDD" id="cd00048">
    <property type="entry name" value="DSRM_SF"/>
    <property type="match status" value="1"/>
</dbReference>
<evidence type="ECO:0000313" key="3">
    <source>
        <dbReference type="Proteomes" id="UP000314986"/>
    </source>
</evidence>
<reference evidence="3" key="3">
    <citation type="journal article" date="2014" name="Nature">
        <title>Elephant shark genome provides unique insights into gnathostome evolution.</title>
        <authorList>
            <consortium name="International Elephant Shark Genome Sequencing Consortium"/>
            <person name="Venkatesh B."/>
            <person name="Lee A.P."/>
            <person name="Ravi V."/>
            <person name="Maurya A.K."/>
            <person name="Lian M.M."/>
            <person name="Swann J.B."/>
            <person name="Ohta Y."/>
            <person name="Flajnik M.F."/>
            <person name="Sutoh Y."/>
            <person name="Kasahara M."/>
            <person name="Hoon S."/>
            <person name="Gangu V."/>
            <person name="Roy S.W."/>
            <person name="Irimia M."/>
            <person name="Korzh V."/>
            <person name="Kondrychyn I."/>
            <person name="Lim Z.W."/>
            <person name="Tay B.H."/>
            <person name="Tohari S."/>
            <person name="Kong K.W."/>
            <person name="Ho S."/>
            <person name="Lorente-Galdos B."/>
            <person name="Quilez J."/>
            <person name="Marques-Bonet T."/>
            <person name="Raney B.J."/>
            <person name="Ingham P.W."/>
            <person name="Tay A."/>
            <person name="Hillier L.W."/>
            <person name="Minx P."/>
            <person name="Boehm T."/>
            <person name="Wilson R.K."/>
            <person name="Brenner S."/>
            <person name="Warren W.C."/>
        </authorList>
    </citation>
    <scope>NUCLEOTIDE SEQUENCE [LARGE SCALE GENOMIC DNA]</scope>
</reference>
<dbReference type="OMA" id="AMLQEFW"/>
<reference evidence="2" key="4">
    <citation type="submission" date="2025-08" db="UniProtKB">
        <authorList>
            <consortium name="Ensembl"/>
        </authorList>
    </citation>
    <scope>IDENTIFICATION</scope>
</reference>
<sequence>MRFLMANALGCVSLYHFQTVNMVETLQEFWEKKKRQGAALKNGSLVVYECVPSANAPYVCYVTLPGGSCFGSFQHCSTKAEARRVAARVALVNSVFNEQPCRTITVEFIRKSVQEAIASFSGSGNKSDDPGTSIAAYQYMLEANKGKTMLEFQELMTVFQLLHWNGSLKVLRERKCSRQEVILYYSQCPLDDCMRSQMALDWISKEKKTPGIVLLELQASLQELERAREAGRELRFPKEKKEILTLALSQIETGSTSTEWSTCDPKWLGLCTNLANSKH</sequence>
<dbReference type="GO" id="GO:0097352">
    <property type="term" value="P:autophagosome maturation"/>
    <property type="evidence" value="ECO:0007669"/>
    <property type="project" value="TreeGrafter"/>
</dbReference>
<dbReference type="InParanoid" id="A0A4W3JIQ8"/>
<name>A0A4W3JIQ8_CALMI</name>
<protein>
    <submittedName>
        <fullName evidence="2">Limb and CNS expressed 1</fullName>
    </submittedName>
</protein>
<dbReference type="InterPro" id="IPR029270">
    <property type="entry name" value="LIX1"/>
</dbReference>
<dbReference type="AlphaFoldDB" id="A0A4W3JIQ8"/>
<proteinExistence type="inferred from homology"/>
<dbReference type="Proteomes" id="UP000314986">
    <property type="component" value="Unassembled WGS sequence"/>
</dbReference>
<dbReference type="FunCoup" id="A0A4W3JIQ8">
    <property type="interactions" value="26"/>
</dbReference>
<dbReference type="PANTHER" id="PTHR31139:SF6">
    <property type="entry name" value="PROTEIN LIMB EXPRESSION 1 HOMOLOG"/>
    <property type="match status" value="1"/>
</dbReference>
<keyword evidence="3" id="KW-1185">Reference proteome</keyword>